<evidence type="ECO:0000313" key="1">
    <source>
        <dbReference type="EMBL" id="SVE62397.1"/>
    </source>
</evidence>
<sequence>MEINAARIAASFHLGLDSAILKLL</sequence>
<feature type="non-terminal residue" evidence="1">
    <location>
        <position position="24"/>
    </location>
</feature>
<dbReference type="EMBL" id="UINC01230319">
    <property type="protein sequence ID" value="SVE62397.1"/>
    <property type="molecule type" value="Genomic_DNA"/>
</dbReference>
<dbReference type="AlphaFoldDB" id="A0A383EZT5"/>
<name>A0A383EZT5_9ZZZZ</name>
<organism evidence="1">
    <name type="scientific">marine metagenome</name>
    <dbReference type="NCBI Taxonomy" id="408172"/>
    <lineage>
        <taxon>unclassified sequences</taxon>
        <taxon>metagenomes</taxon>
        <taxon>ecological metagenomes</taxon>
    </lineage>
</organism>
<protein>
    <submittedName>
        <fullName evidence="1">Uncharacterized protein</fullName>
    </submittedName>
</protein>
<reference evidence="1" key="1">
    <citation type="submission" date="2018-05" db="EMBL/GenBank/DDBJ databases">
        <authorList>
            <person name="Lanie J.A."/>
            <person name="Ng W.-L."/>
            <person name="Kazmierczak K.M."/>
            <person name="Andrzejewski T.M."/>
            <person name="Davidsen T.M."/>
            <person name="Wayne K.J."/>
            <person name="Tettelin H."/>
            <person name="Glass J.I."/>
            <person name="Rusch D."/>
            <person name="Podicherti R."/>
            <person name="Tsui H.-C.T."/>
            <person name="Winkler M.E."/>
        </authorList>
    </citation>
    <scope>NUCLEOTIDE SEQUENCE</scope>
</reference>
<gene>
    <name evidence="1" type="ORF">METZ01_LOCUS515251</name>
</gene>
<accession>A0A383EZT5</accession>
<proteinExistence type="predicted"/>